<dbReference type="EMBL" id="HBUF01621419">
    <property type="protein sequence ID" value="CAG6781090.1"/>
    <property type="molecule type" value="Transcribed_RNA"/>
</dbReference>
<evidence type="ECO:0000256" key="1">
    <source>
        <dbReference type="SAM" id="Phobius"/>
    </source>
</evidence>
<sequence length="103" mass="12320">MLKLHQRKCYEDSLNLFPHLMSQIMQPSALRIFGPIYYFLRTLFHRKHLLMPMFTIRKRDCNIIIPNVLLTSLHLLLFTQFHHQHHRVSTEISGSISMTLQSF</sequence>
<proteinExistence type="predicted"/>
<feature type="transmembrane region" description="Helical" evidence="1">
    <location>
        <begin position="61"/>
        <end position="81"/>
    </location>
</feature>
<protein>
    <submittedName>
        <fullName evidence="2">Uncharacterized protein</fullName>
    </submittedName>
</protein>
<dbReference type="EMBL" id="HBUF01621418">
    <property type="protein sequence ID" value="CAG6781089.1"/>
    <property type="molecule type" value="Transcribed_RNA"/>
</dbReference>
<keyword evidence="1" id="KW-0812">Transmembrane</keyword>
<organism evidence="2">
    <name type="scientific">Cacopsylla melanoneura</name>
    <dbReference type="NCBI Taxonomy" id="428564"/>
    <lineage>
        <taxon>Eukaryota</taxon>
        <taxon>Metazoa</taxon>
        <taxon>Ecdysozoa</taxon>
        <taxon>Arthropoda</taxon>
        <taxon>Hexapoda</taxon>
        <taxon>Insecta</taxon>
        <taxon>Pterygota</taxon>
        <taxon>Neoptera</taxon>
        <taxon>Paraneoptera</taxon>
        <taxon>Hemiptera</taxon>
        <taxon>Sternorrhyncha</taxon>
        <taxon>Psylloidea</taxon>
        <taxon>Psyllidae</taxon>
        <taxon>Psyllinae</taxon>
        <taxon>Cacopsylla</taxon>
    </lineage>
</organism>
<evidence type="ECO:0000313" key="2">
    <source>
        <dbReference type="EMBL" id="CAG6781090.1"/>
    </source>
</evidence>
<reference evidence="2" key="1">
    <citation type="submission" date="2021-05" db="EMBL/GenBank/DDBJ databases">
        <authorList>
            <person name="Alioto T."/>
            <person name="Alioto T."/>
            <person name="Gomez Garrido J."/>
        </authorList>
    </citation>
    <scope>NUCLEOTIDE SEQUENCE</scope>
</reference>
<dbReference type="AlphaFoldDB" id="A0A8D9BDJ4"/>
<keyword evidence="1" id="KW-1133">Transmembrane helix</keyword>
<keyword evidence="1" id="KW-0472">Membrane</keyword>
<accession>A0A8D9BDJ4</accession>
<name>A0A8D9BDJ4_9HEMI</name>